<dbReference type="InterPro" id="IPR001932">
    <property type="entry name" value="PPM-type_phosphatase-like_dom"/>
</dbReference>
<reference evidence="5" key="1">
    <citation type="submission" date="2021-01" db="EMBL/GenBank/DDBJ databases">
        <title>Marivirga aurantiaca sp. nov., isolated from intertidal surface sediments.</title>
        <authorList>
            <person name="Zhang M."/>
        </authorList>
    </citation>
    <scope>NUCLEOTIDE SEQUENCE</scope>
    <source>
        <strain evidence="5">S37H4</strain>
    </source>
</reference>
<dbReference type="PANTHER" id="PTHR43156">
    <property type="entry name" value="STAGE II SPORULATION PROTEIN E-RELATED"/>
    <property type="match status" value="1"/>
</dbReference>
<dbReference type="InterPro" id="IPR036457">
    <property type="entry name" value="PPM-type-like_dom_sf"/>
</dbReference>
<feature type="coiled-coil region" evidence="2">
    <location>
        <begin position="198"/>
        <end position="239"/>
    </location>
</feature>
<keyword evidence="2" id="KW-0175">Coiled coil</keyword>
<dbReference type="Proteomes" id="UP000611723">
    <property type="component" value="Unassembled WGS sequence"/>
</dbReference>
<sequence length="478" mass="54783">MMKKAYYLYKVEKVLESGKWILGIGILILLYFVFADFKFRHTPHIALTRYTSIVLALAFLLLRKIARPSAKKWVFPLFHAFLFSLVFMQLAVITLDFETEYFHSAISGSIVVVFIIALVMRANTISAFLILVAPFIGFVIFTLIFLNPEGSILIELANPFAMVIAAFVMNQVNESLRYKEFSTNKLLLHEQETTRRLLEQEKQLNDEIMLRNVEVEQKKNELELANKDMQESLDYAQQLQHTMLPANEVIGSVFPEHFLFFKPRDKVSGDFYWAKESKGRLYFAVADATGHGVPAAFLSILGITFLDSILKDSPEASPSEVLQLLRKKVIDNFGIDDDSIKDGIDMALCRWDPLEKTLEYSGAMRPLHLIVNQDIITYKATRCPIGYYPKIMDFENHVIKIEQATNVFLCTDGFADQFNGENDKKYNQRRFKEFILTISEETTENQDLIVHNEFSNWKGSADQIDDVLIMGVKINVSA</sequence>
<dbReference type="PANTHER" id="PTHR43156:SF9">
    <property type="entry name" value="HAMP DOMAIN-CONTAINING PROTEIN"/>
    <property type="match status" value="1"/>
</dbReference>
<feature type="transmembrane region" description="Helical" evidence="3">
    <location>
        <begin position="45"/>
        <end position="62"/>
    </location>
</feature>
<comment type="caution">
    <text evidence="5">The sequence shown here is derived from an EMBL/GenBank/DDBJ whole genome shotgun (WGS) entry which is preliminary data.</text>
</comment>
<organism evidence="5 6">
    <name type="scientific">Marivirga aurantiaca</name>
    <dbReference type="NCBI Taxonomy" id="2802615"/>
    <lineage>
        <taxon>Bacteria</taxon>
        <taxon>Pseudomonadati</taxon>
        <taxon>Bacteroidota</taxon>
        <taxon>Cytophagia</taxon>
        <taxon>Cytophagales</taxon>
        <taxon>Marivirgaceae</taxon>
        <taxon>Marivirga</taxon>
    </lineage>
</organism>
<keyword evidence="3" id="KW-0472">Membrane</keyword>
<feature type="domain" description="PPM-type phosphatase" evidence="4">
    <location>
        <begin position="278"/>
        <end position="474"/>
    </location>
</feature>
<dbReference type="AlphaFoldDB" id="A0A934WWI2"/>
<evidence type="ECO:0000256" key="1">
    <source>
        <dbReference type="ARBA" id="ARBA00022801"/>
    </source>
</evidence>
<protein>
    <submittedName>
        <fullName evidence="5">SpoIIE family protein phosphatase</fullName>
    </submittedName>
</protein>
<dbReference type="Pfam" id="PF07228">
    <property type="entry name" value="SpoIIE"/>
    <property type="match status" value="1"/>
</dbReference>
<feature type="transmembrane region" description="Helical" evidence="3">
    <location>
        <begin position="101"/>
        <end position="120"/>
    </location>
</feature>
<keyword evidence="3" id="KW-1133">Transmembrane helix</keyword>
<evidence type="ECO:0000313" key="5">
    <source>
        <dbReference type="EMBL" id="MBK6264242.1"/>
    </source>
</evidence>
<feature type="transmembrane region" description="Helical" evidence="3">
    <location>
        <begin position="20"/>
        <end position="39"/>
    </location>
</feature>
<evidence type="ECO:0000313" key="6">
    <source>
        <dbReference type="Proteomes" id="UP000611723"/>
    </source>
</evidence>
<dbReference type="RefSeq" id="WP_201429910.1">
    <property type="nucleotide sequence ID" value="NZ_JAEQBW010000001.1"/>
</dbReference>
<evidence type="ECO:0000256" key="2">
    <source>
        <dbReference type="SAM" id="Coils"/>
    </source>
</evidence>
<dbReference type="EMBL" id="JAEQBW010000001">
    <property type="protein sequence ID" value="MBK6264242.1"/>
    <property type="molecule type" value="Genomic_DNA"/>
</dbReference>
<keyword evidence="3" id="KW-0812">Transmembrane</keyword>
<feature type="transmembrane region" description="Helical" evidence="3">
    <location>
        <begin position="152"/>
        <end position="169"/>
    </location>
</feature>
<proteinExistence type="predicted"/>
<dbReference type="GO" id="GO:0016791">
    <property type="term" value="F:phosphatase activity"/>
    <property type="evidence" value="ECO:0007669"/>
    <property type="project" value="TreeGrafter"/>
</dbReference>
<feature type="transmembrane region" description="Helical" evidence="3">
    <location>
        <begin position="74"/>
        <end position="95"/>
    </location>
</feature>
<gene>
    <name evidence="5" type="ORF">JKA74_04275</name>
</gene>
<evidence type="ECO:0000256" key="3">
    <source>
        <dbReference type="SAM" id="Phobius"/>
    </source>
</evidence>
<keyword evidence="6" id="KW-1185">Reference proteome</keyword>
<evidence type="ECO:0000259" key="4">
    <source>
        <dbReference type="Pfam" id="PF07228"/>
    </source>
</evidence>
<name>A0A934WWI2_9BACT</name>
<dbReference type="Gene3D" id="3.60.40.10">
    <property type="entry name" value="PPM-type phosphatase domain"/>
    <property type="match status" value="1"/>
</dbReference>
<keyword evidence="1" id="KW-0378">Hydrolase</keyword>
<feature type="transmembrane region" description="Helical" evidence="3">
    <location>
        <begin position="127"/>
        <end position="146"/>
    </location>
</feature>
<accession>A0A934WWI2</accession>
<dbReference type="InterPro" id="IPR052016">
    <property type="entry name" value="Bact_Sigma-Reg"/>
</dbReference>